<dbReference type="SUPFAM" id="SSF89733">
    <property type="entry name" value="L-sulfolactate dehydrogenase-like"/>
    <property type="match status" value="1"/>
</dbReference>
<dbReference type="InterPro" id="IPR003767">
    <property type="entry name" value="Malate/L-lactate_DH-like"/>
</dbReference>
<dbReference type="AlphaFoldDB" id="A0AAU7JIR6"/>
<comment type="similarity">
    <text evidence="1">Belongs to the LDH2/MDH2 oxidoreductase family.</text>
</comment>
<evidence type="ECO:0000256" key="2">
    <source>
        <dbReference type="ARBA" id="ARBA00023002"/>
    </source>
</evidence>
<dbReference type="InterPro" id="IPR043144">
    <property type="entry name" value="Mal/L-sulf/L-lact_DH-like_ah"/>
</dbReference>
<organism evidence="3">
    <name type="scientific">Alsobacter sp. KACC 23698</name>
    <dbReference type="NCBI Taxonomy" id="3149229"/>
    <lineage>
        <taxon>Bacteria</taxon>
        <taxon>Pseudomonadati</taxon>
        <taxon>Pseudomonadota</taxon>
        <taxon>Alphaproteobacteria</taxon>
        <taxon>Hyphomicrobiales</taxon>
        <taxon>Alsobacteraceae</taxon>
        <taxon>Alsobacter</taxon>
    </lineage>
</organism>
<dbReference type="Pfam" id="PF02615">
    <property type="entry name" value="Ldh_2"/>
    <property type="match status" value="1"/>
</dbReference>
<name>A0AAU7JIR6_9HYPH</name>
<gene>
    <name evidence="3" type="ORF">ABEG18_04465</name>
</gene>
<reference evidence="3" key="1">
    <citation type="submission" date="2024-05" db="EMBL/GenBank/DDBJ databases">
        <authorList>
            <person name="Kim S."/>
            <person name="Heo J."/>
            <person name="Choi H."/>
            <person name="Choi Y."/>
            <person name="Kwon S.-W."/>
            <person name="Kim Y."/>
        </authorList>
    </citation>
    <scope>NUCLEOTIDE SEQUENCE</scope>
    <source>
        <strain evidence="3">KACC 23698</strain>
    </source>
</reference>
<dbReference type="GO" id="GO:0016491">
    <property type="term" value="F:oxidoreductase activity"/>
    <property type="evidence" value="ECO:0007669"/>
    <property type="project" value="UniProtKB-KW"/>
</dbReference>
<dbReference type="EMBL" id="CP157484">
    <property type="protein sequence ID" value="XBO40039.1"/>
    <property type="molecule type" value="Genomic_DNA"/>
</dbReference>
<dbReference type="PANTHER" id="PTHR11091:SF0">
    <property type="entry name" value="MALATE DEHYDROGENASE"/>
    <property type="match status" value="1"/>
</dbReference>
<proteinExistence type="inferred from homology"/>
<dbReference type="Gene3D" id="3.30.1370.60">
    <property type="entry name" value="Hypothetical oxidoreductase yiak, domain 2"/>
    <property type="match status" value="1"/>
</dbReference>
<dbReference type="InterPro" id="IPR043143">
    <property type="entry name" value="Mal/L-sulf/L-lact_DH-like_NADP"/>
</dbReference>
<sequence length="336" mass="34051">MTRLPLDRAETWVAGLFEAGGASPEAARSVARALVGAEADGLKGHGLSRIPTYLAMLTAGKIDGRARPVATRPRPGVLAVDARDGFAYPAIDLAIAELPAIARGQGVAAAPIRNSNHCGAAGLHVERLAGEGLVALLFANTPEAIAPWGGRKAVFGTNPIAFAAPLAGRPPAVVDLALSKVARGPIVAAKQRGEAIPEGWALDSDGRPTTDASAALAGTMIAMGDAKGAALAFMVEVLAAALVGARFATEASSFLDDKGGPPRTGQLLLAIDPAAFAGAEAFAERMTTLAAAIEGQEGARLSGARRLALRAQAQRSGVLISPEIAANYGLPENSSP</sequence>
<dbReference type="Gene3D" id="1.10.1530.10">
    <property type="match status" value="1"/>
</dbReference>
<keyword evidence="2" id="KW-0560">Oxidoreductase</keyword>
<dbReference type="InterPro" id="IPR036111">
    <property type="entry name" value="Mal/L-sulfo/L-lacto_DH-like_sf"/>
</dbReference>
<evidence type="ECO:0000256" key="1">
    <source>
        <dbReference type="ARBA" id="ARBA00006056"/>
    </source>
</evidence>
<protein>
    <submittedName>
        <fullName evidence="3">Ldh family oxidoreductase</fullName>
    </submittedName>
</protein>
<dbReference type="RefSeq" id="WP_406856893.1">
    <property type="nucleotide sequence ID" value="NZ_CP157484.1"/>
</dbReference>
<dbReference type="PANTHER" id="PTHR11091">
    <property type="entry name" value="OXIDOREDUCTASE-RELATED"/>
    <property type="match status" value="1"/>
</dbReference>
<accession>A0AAU7JIR6</accession>
<evidence type="ECO:0000313" key="3">
    <source>
        <dbReference type="EMBL" id="XBO40039.1"/>
    </source>
</evidence>